<name>A0AAD4SDE2_9MAGN</name>
<dbReference type="GO" id="GO:0008236">
    <property type="term" value="F:serine-type peptidase activity"/>
    <property type="evidence" value="ECO:0007669"/>
    <property type="project" value="InterPro"/>
</dbReference>
<dbReference type="Pfam" id="PF00326">
    <property type="entry name" value="Peptidase_S9"/>
    <property type="match status" value="1"/>
</dbReference>
<keyword evidence="3" id="KW-1185">Reference proteome</keyword>
<comment type="caution">
    <text evidence="2">The sequence shown here is derived from an EMBL/GenBank/DDBJ whole genome shotgun (WGS) entry which is preliminary data.</text>
</comment>
<dbReference type="InterPro" id="IPR051167">
    <property type="entry name" value="Prolyl_oligopep/macrocyclase"/>
</dbReference>
<proteinExistence type="predicted"/>
<evidence type="ECO:0000313" key="3">
    <source>
        <dbReference type="Proteomes" id="UP001202328"/>
    </source>
</evidence>
<dbReference type="PANTHER" id="PTHR42881">
    <property type="entry name" value="PROLYL ENDOPEPTIDASE"/>
    <property type="match status" value="1"/>
</dbReference>
<dbReference type="AlphaFoldDB" id="A0AAD4SDE2"/>
<dbReference type="GO" id="GO:0005829">
    <property type="term" value="C:cytosol"/>
    <property type="evidence" value="ECO:0007669"/>
    <property type="project" value="TreeGrafter"/>
</dbReference>
<dbReference type="GO" id="GO:0006508">
    <property type="term" value="P:proteolysis"/>
    <property type="evidence" value="ECO:0007669"/>
    <property type="project" value="InterPro"/>
</dbReference>
<protein>
    <recommendedName>
        <fullName evidence="1">Peptidase S9 prolyl oligopeptidase catalytic domain-containing protein</fullName>
    </recommendedName>
</protein>
<dbReference type="PANTHER" id="PTHR42881:SF2">
    <property type="entry name" value="PROLYL ENDOPEPTIDASE"/>
    <property type="match status" value="1"/>
</dbReference>
<organism evidence="2 3">
    <name type="scientific">Papaver atlanticum</name>
    <dbReference type="NCBI Taxonomy" id="357466"/>
    <lineage>
        <taxon>Eukaryota</taxon>
        <taxon>Viridiplantae</taxon>
        <taxon>Streptophyta</taxon>
        <taxon>Embryophyta</taxon>
        <taxon>Tracheophyta</taxon>
        <taxon>Spermatophyta</taxon>
        <taxon>Magnoliopsida</taxon>
        <taxon>Ranunculales</taxon>
        <taxon>Papaveraceae</taxon>
        <taxon>Papaveroideae</taxon>
        <taxon>Papaver</taxon>
    </lineage>
</organism>
<sequence length="157" mass="18495">MAIFTEKKIIFKELELQVLDHDQAKPLLHVVWENQAKLMRTNLYSIGRIYYFHAILAKAIDEYGILKAKAAELNQEAEKVDPRLESFLERMLWKYSPLHNVRRAWEQHQDEKYQYPPTMLLTADHDDRVVPLHSLKLLAVWRLDAKVSSDESIEPAQ</sequence>
<gene>
    <name evidence="2" type="ORF">MKW98_021876</name>
</gene>
<evidence type="ECO:0000259" key="1">
    <source>
        <dbReference type="Pfam" id="PF00326"/>
    </source>
</evidence>
<dbReference type="Proteomes" id="UP001202328">
    <property type="component" value="Unassembled WGS sequence"/>
</dbReference>
<evidence type="ECO:0000313" key="2">
    <source>
        <dbReference type="EMBL" id="KAI3901712.1"/>
    </source>
</evidence>
<dbReference type="EMBL" id="JAJJMB010011511">
    <property type="protein sequence ID" value="KAI3901712.1"/>
    <property type="molecule type" value="Genomic_DNA"/>
</dbReference>
<dbReference type="GO" id="GO:0070012">
    <property type="term" value="F:oligopeptidase activity"/>
    <property type="evidence" value="ECO:0007669"/>
    <property type="project" value="TreeGrafter"/>
</dbReference>
<dbReference type="Gene3D" id="3.40.50.1820">
    <property type="entry name" value="alpha/beta hydrolase"/>
    <property type="match status" value="1"/>
</dbReference>
<dbReference type="InterPro" id="IPR001375">
    <property type="entry name" value="Peptidase_S9_cat"/>
</dbReference>
<reference evidence="2" key="1">
    <citation type="submission" date="2022-04" db="EMBL/GenBank/DDBJ databases">
        <title>A functionally conserved STORR gene fusion in Papaver species that diverged 16.8 million years ago.</title>
        <authorList>
            <person name="Catania T."/>
        </authorList>
    </citation>
    <scope>NUCLEOTIDE SEQUENCE</scope>
    <source>
        <strain evidence="2">S-188037</strain>
    </source>
</reference>
<feature type="domain" description="Peptidase S9 prolyl oligopeptidase catalytic" evidence="1">
    <location>
        <begin position="94"/>
        <end position="142"/>
    </location>
</feature>
<dbReference type="InterPro" id="IPR029058">
    <property type="entry name" value="AB_hydrolase_fold"/>
</dbReference>
<accession>A0AAD4SDE2</accession>